<dbReference type="AlphaFoldDB" id="M2CED9"/>
<name>M2CED9_TREDN</name>
<dbReference type="Proteomes" id="UP000011708">
    <property type="component" value="Chromosome"/>
</dbReference>
<reference evidence="1" key="1">
    <citation type="submission" date="2012-01" db="EMBL/GenBank/DDBJ databases">
        <title>The Genome Sequence of Treponema denticola H1-T.</title>
        <authorList>
            <consortium name="The Broad Institute Genome Sequencing Platform"/>
            <person name="Earl A."/>
            <person name="Ward D."/>
            <person name="Feldgarden M."/>
            <person name="Gevers D."/>
            <person name="Blanton J.M."/>
            <person name="Fenno C.J."/>
            <person name="Baranova O.V."/>
            <person name="Mathney J."/>
            <person name="Dewhirst F.E."/>
            <person name="Izard J."/>
            <person name="Young S.K."/>
            <person name="Zeng Q."/>
            <person name="Gargeya S."/>
            <person name="Fitzgerald M."/>
            <person name="Haas B."/>
            <person name="Abouelleil A."/>
            <person name="Alvarado L."/>
            <person name="Arachchi H.M."/>
            <person name="Berlin A."/>
            <person name="Chapman S.B."/>
            <person name="Gearin G."/>
            <person name="Goldberg J."/>
            <person name="Griggs A."/>
            <person name="Gujja S."/>
            <person name="Hansen M."/>
            <person name="Heiman D."/>
            <person name="Howarth C."/>
            <person name="Larimer J."/>
            <person name="Lui A."/>
            <person name="MacDonald P.J.P."/>
            <person name="McCowen C."/>
            <person name="Montmayeur A."/>
            <person name="Murphy C."/>
            <person name="Neiman D."/>
            <person name="Pearson M."/>
            <person name="Priest M."/>
            <person name="Roberts A."/>
            <person name="Saif S."/>
            <person name="Shea T."/>
            <person name="Sisk P."/>
            <person name="Stolte C."/>
            <person name="Sykes S."/>
            <person name="Wortman J."/>
            <person name="Nusbaum C."/>
            <person name="Birren B."/>
        </authorList>
    </citation>
    <scope>NUCLEOTIDE SEQUENCE [LARGE SCALE GENOMIC DNA]</scope>
    <source>
        <strain evidence="1">H1-T</strain>
    </source>
</reference>
<comment type="caution">
    <text evidence="1">The sequence shown here is derived from an EMBL/GenBank/DDBJ whole genome shotgun (WGS) entry which is preliminary data.</text>
</comment>
<proteinExistence type="predicted"/>
<dbReference type="HOGENOM" id="CLU_2792792_0_0_12"/>
<gene>
    <name evidence="1" type="ORF">HMPREF9725_00763</name>
</gene>
<organism evidence="1">
    <name type="scientific">Treponema denticola H1-T</name>
    <dbReference type="NCBI Taxonomy" id="999431"/>
    <lineage>
        <taxon>Bacteria</taxon>
        <taxon>Pseudomonadati</taxon>
        <taxon>Spirochaetota</taxon>
        <taxon>Spirochaetia</taxon>
        <taxon>Spirochaetales</taxon>
        <taxon>Treponemataceae</taxon>
        <taxon>Treponema</taxon>
    </lineage>
</organism>
<dbReference type="RefSeq" id="WP_002687790.1">
    <property type="nucleotide sequence ID" value="NZ_CM001794.1"/>
</dbReference>
<protein>
    <submittedName>
        <fullName evidence="1">Uncharacterized protein</fullName>
    </submittedName>
</protein>
<evidence type="ECO:0000313" key="1">
    <source>
        <dbReference type="EMBL" id="EMB32734.1"/>
    </source>
</evidence>
<dbReference type="EMBL" id="AGDW01000011">
    <property type="protein sequence ID" value="EMB32734.1"/>
    <property type="molecule type" value="Genomic_DNA"/>
</dbReference>
<sequence>MLFILKAFQFPLPYNIELGHSRAHGIYPLCLEEPYYTIKTKVLGENGVEGIRFGIDGVLKSI</sequence>
<accession>M2CED9</accession>